<dbReference type="SMART" id="SM00857">
    <property type="entry name" value="Resolvase"/>
    <property type="match status" value="1"/>
</dbReference>
<evidence type="ECO:0000313" key="3">
    <source>
        <dbReference type="Proteomes" id="UP000322025"/>
    </source>
</evidence>
<protein>
    <recommendedName>
        <fullName evidence="1">Recombinase domain-containing protein</fullName>
    </recommendedName>
</protein>
<accession>A0A5M9I126</accession>
<dbReference type="OrthoDB" id="9784557at2"/>
<comment type="caution">
    <text evidence="2">The sequence shown here is derived from an EMBL/GenBank/DDBJ whole genome shotgun (WGS) entry which is preliminary data.</text>
</comment>
<keyword evidence="3" id="KW-1185">Reference proteome</keyword>
<dbReference type="InterPro" id="IPR038109">
    <property type="entry name" value="DNA_bind_recomb_sf"/>
</dbReference>
<dbReference type="RefSeq" id="WP_150311184.1">
    <property type="nucleotide sequence ID" value="NZ_VMSO01000014.1"/>
</dbReference>
<dbReference type="Pfam" id="PF07508">
    <property type="entry name" value="Recombinase"/>
    <property type="match status" value="1"/>
</dbReference>
<proteinExistence type="predicted"/>
<reference evidence="2" key="1">
    <citation type="submission" date="2019-07" db="EMBL/GenBank/DDBJ databases">
        <authorList>
            <person name="Wongkuna S."/>
            <person name="Scaria J."/>
        </authorList>
    </citation>
    <scope>NUCLEOTIDE SEQUENCE [LARGE SCALE GENOMIC DNA]</scope>
    <source>
        <strain evidence="2">SW178</strain>
    </source>
</reference>
<feature type="domain" description="Recombinase" evidence="1">
    <location>
        <begin position="180"/>
        <end position="322"/>
    </location>
</feature>
<dbReference type="SUPFAM" id="SSF53041">
    <property type="entry name" value="Resolvase-like"/>
    <property type="match status" value="1"/>
</dbReference>
<dbReference type="AlphaFoldDB" id="A0A5M9I126"/>
<dbReference type="PROSITE" id="PS51737">
    <property type="entry name" value="RECOMBINASE_DNA_BIND"/>
    <property type="match status" value="1"/>
</dbReference>
<dbReference type="PANTHER" id="PTHR30461:SF23">
    <property type="entry name" value="DNA RECOMBINASE-RELATED"/>
    <property type="match status" value="1"/>
</dbReference>
<dbReference type="EMBL" id="VMSO01000014">
    <property type="protein sequence ID" value="KAA8500962.1"/>
    <property type="molecule type" value="Genomic_DNA"/>
</dbReference>
<dbReference type="GO" id="GO:0003677">
    <property type="term" value="F:DNA binding"/>
    <property type="evidence" value="ECO:0007669"/>
    <property type="project" value="InterPro"/>
</dbReference>
<sequence>MMIQNKNEEYVIALYIRLSKEDEDVGIRYGKEESNSISNQRMLIYDFIRQHSEFQGCRIIEKCDDGFTGKRFDRPAFTELIDLAKKGRIDCIIVKDLSRFGRDYIELGDYLEQLFPFLGIRFIAVNDHYDSKDGGQETAGLEVAFKNFIYDFYSRDTSKKIRNVRKKMAQSGQFASANAPYGYQKSAEDKHKLVVDEEAAQVVREIFQMKIAGRSAKKITENLNARQIPSPAQYALNHKRGMDWRKVNEKTAWDATKVVAILKDERYAGNMVSLRRTLKGIYGKDTPMDSSDWIRVEGTHEGIVSIEDFQKAQATFLKYEKSQPSTINRYNAFVCGHCGRKLSYSKDRKKLICRYGESNPNASCYKAAYSAEKIRGAVLEALKWHFEQFIDWEKMQERLEKNVHAEQDSQDYEKVLEQIENGKIILYEKYKDGQLDRDEFVAGRNELNAQAVEIQEKLKEAALRQEGNDEVKRIGEIVRKYREAKELTKAMEEMFVERVEVYDGEYIKVKWKFKKV</sequence>
<organism evidence="2 3">
    <name type="scientific">Mediterraneibacter catenae</name>
    <dbReference type="NCBI Taxonomy" id="2594882"/>
    <lineage>
        <taxon>Bacteria</taxon>
        <taxon>Bacillati</taxon>
        <taxon>Bacillota</taxon>
        <taxon>Clostridia</taxon>
        <taxon>Lachnospirales</taxon>
        <taxon>Lachnospiraceae</taxon>
        <taxon>Mediterraneibacter</taxon>
    </lineage>
</organism>
<dbReference type="PANTHER" id="PTHR30461">
    <property type="entry name" value="DNA-INVERTASE FROM LAMBDOID PROPHAGE"/>
    <property type="match status" value="1"/>
</dbReference>
<evidence type="ECO:0000313" key="2">
    <source>
        <dbReference type="EMBL" id="KAA8500962.1"/>
    </source>
</evidence>
<dbReference type="InterPro" id="IPR050639">
    <property type="entry name" value="SSR_resolvase"/>
</dbReference>
<evidence type="ECO:0000259" key="1">
    <source>
        <dbReference type="PROSITE" id="PS51737"/>
    </source>
</evidence>
<dbReference type="Gene3D" id="3.90.1750.20">
    <property type="entry name" value="Putative Large Serine Recombinase, Chain B, Domain 2"/>
    <property type="match status" value="1"/>
</dbReference>
<gene>
    <name evidence="2" type="ORF">FNY66_10980</name>
</gene>
<dbReference type="Proteomes" id="UP000322025">
    <property type="component" value="Unassembled WGS sequence"/>
</dbReference>
<name>A0A5M9I126_9FIRM</name>
<dbReference type="GO" id="GO:0000150">
    <property type="term" value="F:DNA strand exchange activity"/>
    <property type="evidence" value="ECO:0007669"/>
    <property type="project" value="InterPro"/>
</dbReference>
<dbReference type="Pfam" id="PF00239">
    <property type="entry name" value="Resolvase"/>
    <property type="match status" value="1"/>
</dbReference>
<dbReference type="InterPro" id="IPR006119">
    <property type="entry name" value="Resolv_N"/>
</dbReference>
<dbReference type="InterPro" id="IPR011109">
    <property type="entry name" value="DNA_bind_recombinase_dom"/>
</dbReference>
<dbReference type="InterPro" id="IPR036162">
    <property type="entry name" value="Resolvase-like_N_sf"/>
</dbReference>
<dbReference type="Gene3D" id="3.40.50.1390">
    <property type="entry name" value="Resolvase, N-terminal catalytic domain"/>
    <property type="match status" value="1"/>
</dbReference>